<dbReference type="Gene3D" id="3.10.450.50">
    <property type="match status" value="1"/>
</dbReference>
<dbReference type="SUPFAM" id="SSF103642">
    <property type="entry name" value="Sec-C motif"/>
    <property type="match status" value="1"/>
</dbReference>
<organism evidence="2 3">
    <name type="scientific">Sulfurimonas sediminis</name>
    <dbReference type="NCBI Taxonomy" id="2590020"/>
    <lineage>
        <taxon>Bacteria</taxon>
        <taxon>Pseudomonadati</taxon>
        <taxon>Campylobacterota</taxon>
        <taxon>Epsilonproteobacteria</taxon>
        <taxon>Campylobacterales</taxon>
        <taxon>Sulfurimonadaceae</taxon>
        <taxon>Sulfurimonas</taxon>
    </lineage>
</organism>
<dbReference type="InterPro" id="IPR032710">
    <property type="entry name" value="NTF2-like_dom_sf"/>
</dbReference>
<protein>
    <submittedName>
        <fullName evidence="2">Zinc chelation protein SecC</fullName>
    </submittedName>
</protein>
<evidence type="ECO:0000313" key="2">
    <source>
        <dbReference type="EMBL" id="QOP43081.1"/>
    </source>
</evidence>
<dbReference type="SUPFAM" id="SSF54427">
    <property type="entry name" value="NTF2-like"/>
    <property type="match status" value="1"/>
</dbReference>
<dbReference type="InterPro" id="IPR048469">
    <property type="entry name" value="YchJ-like_M"/>
</dbReference>
<dbReference type="Proteomes" id="UP000593719">
    <property type="component" value="Chromosome"/>
</dbReference>
<dbReference type="Pfam" id="PF17775">
    <property type="entry name" value="YchJ_M-like"/>
    <property type="match status" value="1"/>
</dbReference>
<sequence length="114" mass="13423">MTPKELMISRYEAFVKKDWEYLAQTSVSQTVEELQQTPELEWLRLDVLHVTADTVEFKAYYKENDTLHVLHEKSFFVQEDGQWKYKDGTLYNSKIERNISCPCGSGKKYKKCCG</sequence>
<name>A0A7M1B037_9BACT</name>
<dbReference type="EMBL" id="CP041235">
    <property type="protein sequence ID" value="QOP43081.1"/>
    <property type="molecule type" value="Genomic_DNA"/>
</dbReference>
<evidence type="ECO:0000259" key="1">
    <source>
        <dbReference type="Pfam" id="PF17775"/>
    </source>
</evidence>
<dbReference type="AlphaFoldDB" id="A0A7M1B037"/>
<proteinExistence type="predicted"/>
<dbReference type="KEGG" id="ssei:FJR45_03575"/>
<feature type="domain" description="YchJ-like middle NTF2-like" evidence="1">
    <location>
        <begin position="2"/>
        <end position="88"/>
    </location>
</feature>
<evidence type="ECO:0000313" key="3">
    <source>
        <dbReference type="Proteomes" id="UP000593719"/>
    </source>
</evidence>
<keyword evidence="3" id="KW-1185">Reference proteome</keyword>
<dbReference type="PANTHER" id="PTHR33747">
    <property type="entry name" value="UPF0225 PROTEIN SCO1677"/>
    <property type="match status" value="1"/>
</dbReference>
<dbReference type="RefSeq" id="WP_193151392.1">
    <property type="nucleotide sequence ID" value="NZ_CP041235.1"/>
</dbReference>
<dbReference type="PANTHER" id="PTHR33747:SF1">
    <property type="entry name" value="ADENYLATE CYCLASE-ASSOCIATED CAP C-TERMINAL DOMAIN-CONTAINING PROTEIN"/>
    <property type="match status" value="1"/>
</dbReference>
<dbReference type="Pfam" id="PF02810">
    <property type="entry name" value="SEC-C"/>
    <property type="match status" value="1"/>
</dbReference>
<dbReference type="InterPro" id="IPR004027">
    <property type="entry name" value="SEC_C_motif"/>
</dbReference>
<gene>
    <name evidence="2" type="ORF">FJR45_03575</name>
</gene>
<accession>A0A7M1B037</accession>
<reference evidence="2 3" key="1">
    <citation type="submission" date="2019-06" db="EMBL/GenBank/DDBJ databases">
        <title>Sulfurimonas gotlandica sp. nov., a chemoautotrophic and psychrotolerant epsilonproteobacterium isolated from a pelagic redoxcline, and an emended description of the genus Sulfurimonas.</title>
        <authorList>
            <person name="Wang S."/>
            <person name="Jiang L."/>
            <person name="Shao Z."/>
        </authorList>
    </citation>
    <scope>NUCLEOTIDE SEQUENCE [LARGE SCALE GENOMIC DNA]</scope>
    <source>
        <strain evidence="2 3">S2-6</strain>
    </source>
</reference>